<feature type="domain" description="Amidohydrolase-related" evidence="2">
    <location>
        <begin position="3"/>
        <end position="302"/>
    </location>
</feature>
<dbReference type="InterPro" id="IPR032465">
    <property type="entry name" value="ACMSD"/>
</dbReference>
<gene>
    <name evidence="3" type="ORF">SDC9_155145</name>
</gene>
<name>A0A645F5P3_9ZZZZ</name>
<evidence type="ECO:0000313" key="3">
    <source>
        <dbReference type="EMBL" id="MPN07873.1"/>
    </source>
</evidence>
<dbReference type="InterPro" id="IPR032466">
    <property type="entry name" value="Metal_Hydrolase"/>
</dbReference>
<dbReference type="CDD" id="cd01292">
    <property type="entry name" value="metallo-dependent_hydrolases"/>
    <property type="match status" value="1"/>
</dbReference>
<dbReference type="GO" id="GO:0016831">
    <property type="term" value="F:carboxy-lyase activity"/>
    <property type="evidence" value="ECO:0007669"/>
    <property type="project" value="InterPro"/>
</dbReference>
<evidence type="ECO:0000259" key="2">
    <source>
        <dbReference type="Pfam" id="PF04909"/>
    </source>
</evidence>
<dbReference type="PANTHER" id="PTHR21240">
    <property type="entry name" value="2-AMINO-3-CARBOXYLMUCONATE-6-SEMIALDEHYDE DECARBOXYLASE"/>
    <property type="match status" value="1"/>
</dbReference>
<organism evidence="3">
    <name type="scientific">bioreactor metagenome</name>
    <dbReference type="NCBI Taxonomy" id="1076179"/>
    <lineage>
        <taxon>unclassified sequences</taxon>
        <taxon>metagenomes</taxon>
        <taxon>ecological metagenomes</taxon>
    </lineage>
</organism>
<comment type="caution">
    <text evidence="3">The sequence shown here is derived from an EMBL/GenBank/DDBJ whole genome shotgun (WGS) entry which is preliminary data.</text>
</comment>
<dbReference type="Gene3D" id="3.20.20.140">
    <property type="entry name" value="Metal-dependent hydrolases"/>
    <property type="match status" value="1"/>
</dbReference>
<dbReference type="InterPro" id="IPR006680">
    <property type="entry name" value="Amidohydro-rel"/>
</dbReference>
<sequence>MFIDIHAHITYGDCPELAAGILGRPPFDIGVLLRRMDLEGIEKSVLLPLVNAEVLDRYGVAGNQEVLRAARRYPDRIIPFCGVDPRSMLAWGRPGEPGSFRKLLEIYRDLGCRGIGEVCGSIPVDDERYQALYAAAGEFKMPLVFHFQRPGGHTYGATDIFHLPGLERMLAQFPETVFLGHSMAFWSEISGDVTETESEGYLKGRYTKKGRLWELFAKYPNLGGDISAGSGALGISCDPEHGAEFLETFRHQLYFGTDRFTAEDEPIPPQIPLLNNWRQEGKISAEAYELIAHKNAEKLLGL</sequence>
<evidence type="ECO:0000256" key="1">
    <source>
        <dbReference type="ARBA" id="ARBA00023239"/>
    </source>
</evidence>
<dbReference type="SUPFAM" id="SSF51556">
    <property type="entry name" value="Metallo-dependent hydrolases"/>
    <property type="match status" value="1"/>
</dbReference>
<dbReference type="Pfam" id="PF04909">
    <property type="entry name" value="Amidohydro_2"/>
    <property type="match status" value="1"/>
</dbReference>
<dbReference type="AlphaFoldDB" id="A0A645F5P3"/>
<dbReference type="GO" id="GO:0016787">
    <property type="term" value="F:hydrolase activity"/>
    <property type="evidence" value="ECO:0007669"/>
    <property type="project" value="InterPro"/>
</dbReference>
<protein>
    <recommendedName>
        <fullName evidence="2">Amidohydrolase-related domain-containing protein</fullName>
    </recommendedName>
</protein>
<accession>A0A645F5P3</accession>
<dbReference type="EMBL" id="VSSQ01053883">
    <property type="protein sequence ID" value="MPN07873.1"/>
    <property type="molecule type" value="Genomic_DNA"/>
</dbReference>
<proteinExistence type="predicted"/>
<reference evidence="3" key="1">
    <citation type="submission" date="2019-08" db="EMBL/GenBank/DDBJ databases">
        <authorList>
            <person name="Kucharzyk K."/>
            <person name="Murdoch R.W."/>
            <person name="Higgins S."/>
            <person name="Loffler F."/>
        </authorList>
    </citation>
    <scope>NUCLEOTIDE SEQUENCE</scope>
</reference>
<keyword evidence="1" id="KW-0456">Lyase</keyword>